<dbReference type="PANTHER" id="PTHR30537">
    <property type="entry name" value="HTH-TYPE TRANSCRIPTIONAL REGULATOR"/>
    <property type="match status" value="1"/>
</dbReference>
<evidence type="ECO:0000256" key="3">
    <source>
        <dbReference type="ARBA" id="ARBA00023125"/>
    </source>
</evidence>
<sequence>MTAPDLADLEALALVAAARSFRGAAARSGLSASSLSDAVRRLEARLGVRLLNRTTRSVAPTEAGLRLLERLRPALAEVRAALDVVNGFRDSPTGTLRLNVPGIVGRLMLPRILPPFQAEHPGITVEVTADDQLIDVLGAGFDAGVRYGEMLEQDMIAVPLGPRVQRYALAAAPSYLERHGSPGHPRDLLGHACLRYRFLSGARPAWEFERAGQVVRVDPSGPLLANSIEMILAGAAAGLGIVFSFEDLVAPLIAEGRLVALLPDWWGEFPGPFLYCHDRRLMPAPLRAFIDHLRGPHGRW</sequence>
<comment type="caution">
    <text evidence="6">The sequence shown here is derived from an EMBL/GenBank/DDBJ whole genome shotgun (WGS) entry which is preliminary data.</text>
</comment>
<evidence type="ECO:0000256" key="4">
    <source>
        <dbReference type="ARBA" id="ARBA00023163"/>
    </source>
</evidence>
<dbReference type="OrthoDB" id="9812435at2"/>
<keyword evidence="3" id="KW-0238">DNA-binding</keyword>
<dbReference type="PROSITE" id="PS50931">
    <property type="entry name" value="HTH_LYSR"/>
    <property type="match status" value="1"/>
</dbReference>
<keyword evidence="2" id="KW-0805">Transcription regulation</keyword>
<dbReference type="InterPro" id="IPR036388">
    <property type="entry name" value="WH-like_DNA-bd_sf"/>
</dbReference>
<dbReference type="InterPro" id="IPR000847">
    <property type="entry name" value="LysR_HTH_N"/>
</dbReference>
<dbReference type="Proteomes" id="UP000246077">
    <property type="component" value="Unassembled WGS sequence"/>
</dbReference>
<evidence type="ECO:0000313" key="7">
    <source>
        <dbReference type="Proteomes" id="UP000246077"/>
    </source>
</evidence>
<dbReference type="GO" id="GO:0003700">
    <property type="term" value="F:DNA-binding transcription factor activity"/>
    <property type="evidence" value="ECO:0007669"/>
    <property type="project" value="InterPro"/>
</dbReference>
<dbReference type="FunFam" id="1.10.10.10:FF:000001">
    <property type="entry name" value="LysR family transcriptional regulator"/>
    <property type="match status" value="1"/>
</dbReference>
<dbReference type="Pfam" id="PF03466">
    <property type="entry name" value="LysR_substrate"/>
    <property type="match status" value="1"/>
</dbReference>
<keyword evidence="7" id="KW-1185">Reference proteome</keyword>
<dbReference type="Pfam" id="PF00126">
    <property type="entry name" value="HTH_1"/>
    <property type="match status" value="1"/>
</dbReference>
<dbReference type="Gene3D" id="3.40.190.290">
    <property type="match status" value="1"/>
</dbReference>
<dbReference type="Gene3D" id="1.10.10.10">
    <property type="entry name" value="Winged helix-like DNA-binding domain superfamily/Winged helix DNA-binding domain"/>
    <property type="match status" value="1"/>
</dbReference>
<protein>
    <submittedName>
        <fullName evidence="6">LysR family transcriptional regulator</fullName>
    </submittedName>
</protein>
<gene>
    <name evidence="6" type="ORF">DKG75_09210</name>
</gene>
<dbReference type="SUPFAM" id="SSF46785">
    <property type="entry name" value="Winged helix' DNA-binding domain"/>
    <property type="match status" value="1"/>
</dbReference>
<evidence type="ECO:0000256" key="1">
    <source>
        <dbReference type="ARBA" id="ARBA00009437"/>
    </source>
</evidence>
<evidence type="ECO:0000256" key="2">
    <source>
        <dbReference type="ARBA" id="ARBA00023015"/>
    </source>
</evidence>
<organism evidence="6 7">
    <name type="scientific">Zavarzinia compransoris</name>
    <dbReference type="NCBI Taxonomy" id="1264899"/>
    <lineage>
        <taxon>Bacteria</taxon>
        <taxon>Pseudomonadati</taxon>
        <taxon>Pseudomonadota</taxon>
        <taxon>Alphaproteobacteria</taxon>
        <taxon>Rhodospirillales</taxon>
        <taxon>Zavarziniaceae</taxon>
        <taxon>Zavarzinia</taxon>
    </lineage>
</organism>
<comment type="similarity">
    <text evidence="1">Belongs to the LysR transcriptional regulatory family.</text>
</comment>
<accession>A0A317E4T3</accession>
<name>A0A317E4T3_9PROT</name>
<keyword evidence="4" id="KW-0804">Transcription</keyword>
<proteinExistence type="inferred from homology"/>
<dbReference type="InterPro" id="IPR058163">
    <property type="entry name" value="LysR-type_TF_proteobact-type"/>
</dbReference>
<dbReference type="RefSeq" id="WP_109920783.1">
    <property type="nucleotide sequence ID" value="NZ_QGLF01000002.1"/>
</dbReference>
<dbReference type="PANTHER" id="PTHR30537:SF5">
    <property type="entry name" value="HTH-TYPE TRANSCRIPTIONAL ACTIVATOR TTDR-RELATED"/>
    <property type="match status" value="1"/>
</dbReference>
<evidence type="ECO:0000259" key="5">
    <source>
        <dbReference type="PROSITE" id="PS50931"/>
    </source>
</evidence>
<dbReference type="CDD" id="cd08474">
    <property type="entry name" value="PBP2_CrgA_like_5"/>
    <property type="match status" value="1"/>
</dbReference>
<reference evidence="7" key="1">
    <citation type="submission" date="2018-05" db="EMBL/GenBank/DDBJ databases">
        <title>Zavarzinia sp. HR-AS.</title>
        <authorList>
            <person name="Lee Y."/>
            <person name="Jeon C.O."/>
        </authorList>
    </citation>
    <scope>NUCLEOTIDE SEQUENCE [LARGE SCALE GENOMIC DNA]</scope>
    <source>
        <strain evidence="7">DSM 1231</strain>
    </source>
</reference>
<dbReference type="AlphaFoldDB" id="A0A317E4T3"/>
<feature type="domain" description="HTH lysR-type" evidence="5">
    <location>
        <begin position="4"/>
        <end position="61"/>
    </location>
</feature>
<dbReference type="GO" id="GO:0003677">
    <property type="term" value="F:DNA binding"/>
    <property type="evidence" value="ECO:0007669"/>
    <property type="project" value="UniProtKB-KW"/>
</dbReference>
<dbReference type="InterPro" id="IPR036390">
    <property type="entry name" value="WH_DNA-bd_sf"/>
</dbReference>
<evidence type="ECO:0000313" key="6">
    <source>
        <dbReference type="EMBL" id="PWR22138.1"/>
    </source>
</evidence>
<dbReference type="SUPFAM" id="SSF53850">
    <property type="entry name" value="Periplasmic binding protein-like II"/>
    <property type="match status" value="1"/>
</dbReference>
<dbReference type="InterPro" id="IPR005119">
    <property type="entry name" value="LysR_subst-bd"/>
</dbReference>
<dbReference type="EMBL" id="QGLF01000002">
    <property type="protein sequence ID" value="PWR22138.1"/>
    <property type="molecule type" value="Genomic_DNA"/>
</dbReference>